<proteinExistence type="inferred from homology"/>
<sequence>MNKKQIFTRSVITAAIALASSQSMAAGFQLNAQSATGLGRAFAGDGVIADNASTMAKNAASMTLFDAPALSLGVIAIDTDIKVKDATYNGFQLPDDQIGGTSYVPNIYYIQPINDKFAVGASLYSNFGTKTEFSDNYAANAFGGLTDVKSMNLGLSAAYRINQQLSIGGGLDVIYGSGKLNRYLPANDKLNTPKVDLLDVDADGVALGFNLGTIYELDQNNRFGLSYRYSPTLEAKGDMHYMRNDLSDQKLKMPLPDMAEFSGFNKLNDKFAVHYSIQWIRWSEFDVLETTGGVKFNDYQWQDGWHYSIGGTYYLNDQWTLRAGYMHDTSAQDSKTSISVPDSDRNWLSSGFSYHLDSKSTIDFGLTYLIGKDVKANEKNAAGVVNATTRANAWLYGLQYSRSF</sequence>
<reference evidence="9 10" key="1">
    <citation type="submission" date="2018-01" db="EMBL/GenBank/DDBJ databases">
        <title>Whole genome sequencing of Histamine producing bacteria.</title>
        <authorList>
            <person name="Butler K."/>
        </authorList>
    </citation>
    <scope>NUCLEOTIDE SEQUENCE [LARGE SCALE GENOMIC DNA]</scope>
    <source>
        <strain evidence="9 10">A6-1</strain>
    </source>
</reference>
<keyword evidence="5 8" id="KW-0732">Signal</keyword>
<evidence type="ECO:0000256" key="1">
    <source>
        <dbReference type="ARBA" id="ARBA00004571"/>
    </source>
</evidence>
<name>A0ABX5H9M1_PHOAN</name>
<evidence type="ECO:0000256" key="4">
    <source>
        <dbReference type="ARBA" id="ARBA00022692"/>
    </source>
</evidence>
<gene>
    <name evidence="9" type="ORF">C0W27_00515</name>
</gene>
<keyword evidence="3" id="KW-1134">Transmembrane beta strand</keyword>
<dbReference type="Pfam" id="PF03349">
    <property type="entry name" value="Toluene_X"/>
    <property type="match status" value="1"/>
</dbReference>
<dbReference type="InterPro" id="IPR005017">
    <property type="entry name" value="OMPP1/FadL/TodX"/>
</dbReference>
<comment type="similarity">
    <text evidence="2">Belongs to the OmpP1/FadL family.</text>
</comment>
<organism evidence="9 10">
    <name type="scientific">Photobacterium angustum</name>
    <dbReference type="NCBI Taxonomy" id="661"/>
    <lineage>
        <taxon>Bacteria</taxon>
        <taxon>Pseudomonadati</taxon>
        <taxon>Pseudomonadota</taxon>
        <taxon>Gammaproteobacteria</taxon>
        <taxon>Vibrionales</taxon>
        <taxon>Vibrionaceae</taxon>
        <taxon>Photobacterium</taxon>
    </lineage>
</organism>
<accession>A0ABX5H9M1</accession>
<dbReference type="PANTHER" id="PTHR35093">
    <property type="entry name" value="OUTER MEMBRANE PROTEIN NMB0088-RELATED"/>
    <property type="match status" value="1"/>
</dbReference>
<evidence type="ECO:0000256" key="8">
    <source>
        <dbReference type="SAM" id="SignalP"/>
    </source>
</evidence>
<evidence type="ECO:0000256" key="2">
    <source>
        <dbReference type="ARBA" id="ARBA00008163"/>
    </source>
</evidence>
<keyword evidence="6" id="KW-0472">Membrane</keyword>
<dbReference type="Gene3D" id="2.40.160.60">
    <property type="entry name" value="Outer membrane protein transport protein (OMPP1/FadL/TodX)"/>
    <property type="match status" value="1"/>
</dbReference>
<dbReference type="PANTHER" id="PTHR35093:SF1">
    <property type="entry name" value="OUTER MEMBRANE LONG-CHAIN FATTY ACID RECEPTOR FADL FAMILY"/>
    <property type="match status" value="1"/>
</dbReference>
<comment type="caution">
    <text evidence="9">The sequence shown here is derived from an EMBL/GenBank/DDBJ whole genome shotgun (WGS) entry which is preliminary data.</text>
</comment>
<feature type="signal peptide" evidence="8">
    <location>
        <begin position="1"/>
        <end position="25"/>
    </location>
</feature>
<dbReference type="Proteomes" id="UP000240989">
    <property type="component" value="Unassembled WGS sequence"/>
</dbReference>
<evidence type="ECO:0000256" key="3">
    <source>
        <dbReference type="ARBA" id="ARBA00022452"/>
    </source>
</evidence>
<keyword evidence="10" id="KW-1185">Reference proteome</keyword>
<protein>
    <submittedName>
        <fullName evidence="9">Aromatic hydrocarbon degradation protein</fullName>
    </submittedName>
</protein>
<evidence type="ECO:0000256" key="5">
    <source>
        <dbReference type="ARBA" id="ARBA00022729"/>
    </source>
</evidence>
<feature type="chain" id="PRO_5045894061" evidence="8">
    <location>
        <begin position="26"/>
        <end position="404"/>
    </location>
</feature>
<evidence type="ECO:0000313" key="10">
    <source>
        <dbReference type="Proteomes" id="UP000240989"/>
    </source>
</evidence>
<evidence type="ECO:0000256" key="7">
    <source>
        <dbReference type="ARBA" id="ARBA00023237"/>
    </source>
</evidence>
<keyword evidence="7" id="KW-0998">Cell outer membrane</keyword>
<evidence type="ECO:0000313" key="9">
    <source>
        <dbReference type="EMBL" id="PSX12526.1"/>
    </source>
</evidence>
<comment type="subcellular location">
    <subcellularLocation>
        <location evidence="1">Cell outer membrane</location>
        <topology evidence="1">Multi-pass membrane protein</topology>
    </subcellularLocation>
</comment>
<dbReference type="EMBL" id="PYOU01000001">
    <property type="protein sequence ID" value="PSX12526.1"/>
    <property type="molecule type" value="Genomic_DNA"/>
</dbReference>
<dbReference type="RefSeq" id="WP_045151037.1">
    <property type="nucleotide sequence ID" value="NZ_JZSW01000001.1"/>
</dbReference>
<dbReference type="SUPFAM" id="SSF56935">
    <property type="entry name" value="Porins"/>
    <property type="match status" value="1"/>
</dbReference>
<evidence type="ECO:0000256" key="6">
    <source>
        <dbReference type="ARBA" id="ARBA00023136"/>
    </source>
</evidence>
<keyword evidence="4" id="KW-0812">Transmembrane</keyword>